<protein>
    <submittedName>
        <fullName evidence="2">Rod shape-determining protein MreD</fullName>
    </submittedName>
</protein>
<gene>
    <name evidence="2" type="ORF">MM236_05870</name>
</gene>
<evidence type="ECO:0000313" key="2">
    <source>
        <dbReference type="EMBL" id="MCH7397504.1"/>
    </source>
</evidence>
<feature type="transmembrane region" description="Helical" evidence="1">
    <location>
        <begin position="106"/>
        <end position="128"/>
    </location>
</feature>
<accession>A0ABS9ULL5</accession>
<name>A0ABS9ULL5_9BACT</name>
<keyword evidence="1" id="KW-1133">Transmembrane helix</keyword>
<keyword evidence="1" id="KW-0472">Membrane</keyword>
<feature type="transmembrane region" description="Helical" evidence="1">
    <location>
        <begin position="28"/>
        <end position="47"/>
    </location>
</feature>
<dbReference type="EMBL" id="JAKZGS010000003">
    <property type="protein sequence ID" value="MCH7397504.1"/>
    <property type="molecule type" value="Genomic_DNA"/>
</dbReference>
<feature type="transmembrane region" description="Helical" evidence="1">
    <location>
        <begin position="6"/>
        <end position="23"/>
    </location>
</feature>
<comment type="caution">
    <text evidence="2">The sequence shown here is derived from an EMBL/GenBank/DDBJ whole genome shotgun (WGS) entry which is preliminary data.</text>
</comment>
<keyword evidence="3" id="KW-1185">Reference proteome</keyword>
<sequence length="173" mass="19771">MTSSRIFYLIGGFLVYLLVQILVLKNLVLFGVGFCFLYIIFVILLPIETKTIPTLLIAFGMGLIVDLFYDTLGIHTASLLIVAFIRRPWIKILTPTGGYDDNLQPTILNMGIGWFMTYSLPLIVIFNFSFFFIESMGTDLFFPVVQKIIASAIFVFVMSNIVQLLFYRRRRGI</sequence>
<evidence type="ECO:0000256" key="1">
    <source>
        <dbReference type="SAM" id="Phobius"/>
    </source>
</evidence>
<dbReference type="RefSeq" id="WP_241274014.1">
    <property type="nucleotide sequence ID" value="NZ_JAKZGS010000003.1"/>
</dbReference>
<evidence type="ECO:0000313" key="3">
    <source>
        <dbReference type="Proteomes" id="UP001165488"/>
    </source>
</evidence>
<proteinExistence type="predicted"/>
<organism evidence="2 3">
    <name type="scientific">Belliella calami</name>
    <dbReference type="NCBI Taxonomy" id="2923436"/>
    <lineage>
        <taxon>Bacteria</taxon>
        <taxon>Pseudomonadati</taxon>
        <taxon>Bacteroidota</taxon>
        <taxon>Cytophagia</taxon>
        <taxon>Cytophagales</taxon>
        <taxon>Cyclobacteriaceae</taxon>
        <taxon>Belliella</taxon>
    </lineage>
</organism>
<reference evidence="2" key="1">
    <citation type="submission" date="2022-03" db="EMBL/GenBank/DDBJ databases">
        <title>De novo assembled genomes of Belliella spp. (Cyclobacteriaceae) strains.</title>
        <authorList>
            <person name="Szabo A."/>
            <person name="Korponai K."/>
            <person name="Felfoldi T."/>
        </authorList>
    </citation>
    <scope>NUCLEOTIDE SEQUENCE</scope>
    <source>
        <strain evidence="2">DSM 107340</strain>
    </source>
</reference>
<feature type="transmembrane region" description="Helical" evidence="1">
    <location>
        <begin position="67"/>
        <end position="85"/>
    </location>
</feature>
<keyword evidence="1" id="KW-0812">Transmembrane</keyword>
<feature type="transmembrane region" description="Helical" evidence="1">
    <location>
        <begin position="148"/>
        <end position="167"/>
    </location>
</feature>
<dbReference type="Proteomes" id="UP001165488">
    <property type="component" value="Unassembled WGS sequence"/>
</dbReference>